<evidence type="ECO:0000256" key="6">
    <source>
        <dbReference type="ARBA" id="ARBA00023136"/>
    </source>
</evidence>
<feature type="domain" description="OmpA-like" evidence="10">
    <location>
        <begin position="158"/>
        <end position="276"/>
    </location>
</feature>
<dbReference type="Gene3D" id="3.30.1330.60">
    <property type="entry name" value="OmpA-like domain"/>
    <property type="match status" value="1"/>
</dbReference>
<evidence type="ECO:0000313" key="11">
    <source>
        <dbReference type="EMBL" id="RNL61551.1"/>
    </source>
</evidence>
<accession>A0A3N0CE84</accession>
<dbReference type="CDD" id="cd07185">
    <property type="entry name" value="OmpA_C-like"/>
    <property type="match status" value="1"/>
</dbReference>
<evidence type="ECO:0000256" key="3">
    <source>
        <dbReference type="ARBA" id="ARBA00022475"/>
    </source>
</evidence>
<comment type="caution">
    <text evidence="11">The sequence shown here is derived from an EMBL/GenBank/DDBJ whole genome shotgun (WGS) entry which is preliminary data.</text>
</comment>
<evidence type="ECO:0000259" key="10">
    <source>
        <dbReference type="PROSITE" id="PS51123"/>
    </source>
</evidence>
<dbReference type="InterPro" id="IPR006665">
    <property type="entry name" value="OmpA-like"/>
</dbReference>
<feature type="transmembrane region" description="Helical" evidence="9">
    <location>
        <begin position="21"/>
        <end position="42"/>
    </location>
</feature>
<keyword evidence="11" id="KW-0282">Flagellum</keyword>
<dbReference type="OrthoDB" id="9815217at2"/>
<dbReference type="InterPro" id="IPR050330">
    <property type="entry name" value="Bact_OuterMem_StrucFunc"/>
</dbReference>
<evidence type="ECO:0000313" key="12">
    <source>
        <dbReference type="Proteomes" id="UP000273807"/>
    </source>
</evidence>
<comment type="subcellular location">
    <subcellularLocation>
        <location evidence="1">Cell membrane</location>
        <topology evidence="1">Single-pass membrane protein</topology>
    </subcellularLocation>
</comment>
<keyword evidence="4 9" id="KW-0812">Transmembrane</keyword>
<evidence type="ECO:0000256" key="7">
    <source>
        <dbReference type="PROSITE-ProRule" id="PRU00473"/>
    </source>
</evidence>
<dbReference type="GO" id="GO:0005886">
    <property type="term" value="C:plasma membrane"/>
    <property type="evidence" value="ECO:0007669"/>
    <property type="project" value="UniProtKB-SubCell"/>
</dbReference>
<dbReference type="EMBL" id="RBED01000012">
    <property type="protein sequence ID" value="RNL61551.1"/>
    <property type="molecule type" value="Genomic_DNA"/>
</dbReference>
<protein>
    <submittedName>
        <fullName evidence="11">Flagellar motor protein MotB</fullName>
    </submittedName>
</protein>
<evidence type="ECO:0000256" key="8">
    <source>
        <dbReference type="SAM" id="MobiDB-lite"/>
    </source>
</evidence>
<dbReference type="Pfam" id="PF13677">
    <property type="entry name" value="MotB_plug"/>
    <property type="match status" value="1"/>
</dbReference>
<evidence type="ECO:0000256" key="1">
    <source>
        <dbReference type="ARBA" id="ARBA00004162"/>
    </source>
</evidence>
<evidence type="ECO:0000256" key="4">
    <source>
        <dbReference type="ARBA" id="ARBA00022692"/>
    </source>
</evidence>
<keyword evidence="12" id="KW-1185">Reference proteome</keyword>
<feature type="compositionally biased region" description="Pro residues" evidence="8">
    <location>
        <begin position="109"/>
        <end position="119"/>
    </location>
</feature>
<dbReference type="PROSITE" id="PS51123">
    <property type="entry name" value="OMPA_2"/>
    <property type="match status" value="1"/>
</dbReference>
<dbReference type="PANTHER" id="PTHR30329">
    <property type="entry name" value="STATOR ELEMENT OF FLAGELLAR MOTOR COMPLEX"/>
    <property type="match status" value="1"/>
</dbReference>
<evidence type="ECO:0000256" key="2">
    <source>
        <dbReference type="ARBA" id="ARBA00008914"/>
    </source>
</evidence>
<dbReference type="Proteomes" id="UP000273807">
    <property type="component" value="Unassembled WGS sequence"/>
</dbReference>
<keyword evidence="11" id="KW-0969">Cilium</keyword>
<gene>
    <name evidence="11" type="ORF">D7003_01225</name>
</gene>
<name>A0A3N0CE84_9MICC</name>
<keyword evidence="3" id="KW-1003">Cell membrane</keyword>
<comment type="similarity">
    <text evidence="2">Belongs to the MotB family.</text>
</comment>
<dbReference type="AlphaFoldDB" id="A0A3N0CE84"/>
<dbReference type="PANTHER" id="PTHR30329:SF21">
    <property type="entry name" value="LIPOPROTEIN YIAD-RELATED"/>
    <property type="match status" value="1"/>
</dbReference>
<dbReference type="SUPFAM" id="SSF103088">
    <property type="entry name" value="OmpA-like"/>
    <property type="match status" value="1"/>
</dbReference>
<reference evidence="11 12" key="1">
    <citation type="submission" date="2018-10" db="EMBL/GenBank/DDBJ databases">
        <title>Genome sequencing of Arthrobacter oryzae TNB02.</title>
        <authorList>
            <person name="Cho Y.-J."/>
            <person name="Cho A."/>
            <person name="Kim O.-S."/>
        </authorList>
    </citation>
    <scope>NUCLEOTIDE SEQUENCE [LARGE SCALE GENOMIC DNA]</scope>
    <source>
        <strain evidence="11 12">TNB02</strain>
    </source>
</reference>
<dbReference type="Pfam" id="PF00691">
    <property type="entry name" value="OmpA"/>
    <property type="match status" value="1"/>
</dbReference>
<feature type="region of interest" description="Disordered" evidence="8">
    <location>
        <begin position="92"/>
        <end position="120"/>
    </location>
</feature>
<keyword evidence="6 7" id="KW-0472">Membrane</keyword>
<dbReference type="RefSeq" id="WP_123253698.1">
    <property type="nucleotide sequence ID" value="NZ_RBED01000012.1"/>
</dbReference>
<evidence type="ECO:0000256" key="9">
    <source>
        <dbReference type="SAM" id="Phobius"/>
    </source>
</evidence>
<keyword evidence="11" id="KW-0966">Cell projection</keyword>
<sequence>MSARRKSKKGHSEEHHVDERWLVSYADMVTVLMCLFIVLYAMSTVDANKFAKLRDSLATGFGAVASETVDTASGTIVPPELVDKDLEAFAQQKEQDPATPVSQTDQQAEPPPEQKPDPSPLELAKKEVDQLRALEAQMKAGLAAEGIISNVEFQIDSRGLTVKLVGSQTFFAPDRPELTARAVQVLKIISPVLAPAGMEIMVEGHAANGVTAYPSTWELSSVRAVNVLRHMVEQGAIPQGTIGAVAFGSARQVNDDSTPELMELNRRVDIAVLSDQADVVRALIPEALALAEK</sequence>
<dbReference type="InterPro" id="IPR025713">
    <property type="entry name" value="MotB-like_N_dom"/>
</dbReference>
<proteinExistence type="inferred from homology"/>
<organism evidence="11 12">
    <name type="scientific">Arthrobacter oryzae</name>
    <dbReference type="NCBI Taxonomy" id="409290"/>
    <lineage>
        <taxon>Bacteria</taxon>
        <taxon>Bacillati</taxon>
        <taxon>Actinomycetota</taxon>
        <taxon>Actinomycetes</taxon>
        <taxon>Micrococcales</taxon>
        <taxon>Micrococcaceae</taxon>
        <taxon>Arthrobacter</taxon>
    </lineage>
</organism>
<evidence type="ECO:0000256" key="5">
    <source>
        <dbReference type="ARBA" id="ARBA00022989"/>
    </source>
</evidence>
<dbReference type="InterPro" id="IPR036737">
    <property type="entry name" value="OmpA-like_sf"/>
</dbReference>
<keyword evidence="5 9" id="KW-1133">Transmembrane helix</keyword>